<evidence type="ECO:0000313" key="3">
    <source>
        <dbReference type="EMBL" id="ATP19180.1"/>
    </source>
</evidence>
<reference evidence="3 5" key="1">
    <citation type="submission" date="2017-04" db="EMBL/GenBank/DDBJ databases">
        <title>Characterization, genome and methylation analysis of a phthalic acid esters degrading strain Sphingobium yanoikuyae SHJ.</title>
        <authorList>
            <person name="Feng L."/>
        </authorList>
    </citation>
    <scope>NUCLEOTIDE SEQUENCE [LARGE SCALE GENOMIC DNA]</scope>
    <source>
        <strain evidence="3 5">SHJ</strain>
    </source>
</reference>
<dbReference type="EMBL" id="CP020925">
    <property type="protein sequence ID" value="ATP19180.1"/>
    <property type="molecule type" value="Genomic_DNA"/>
</dbReference>
<keyword evidence="2" id="KW-0732">Signal</keyword>
<accession>A0A0J9FII4</accession>
<keyword evidence="4" id="KW-0449">Lipoprotein</keyword>
<dbReference type="PROSITE" id="PS51257">
    <property type="entry name" value="PROKAR_LIPOPROTEIN"/>
    <property type="match status" value="1"/>
</dbReference>
<evidence type="ECO:0000256" key="1">
    <source>
        <dbReference type="SAM" id="MobiDB-lite"/>
    </source>
</evidence>
<dbReference type="EMBL" id="JAOCKX010000001">
    <property type="protein sequence ID" value="MDH2129520.1"/>
    <property type="molecule type" value="Genomic_DNA"/>
</dbReference>
<evidence type="ECO:0000256" key="2">
    <source>
        <dbReference type="SAM" id="SignalP"/>
    </source>
</evidence>
<evidence type="ECO:0000313" key="4">
    <source>
        <dbReference type="EMBL" id="MDH2129520.1"/>
    </source>
</evidence>
<reference evidence="4" key="2">
    <citation type="submission" date="2022-09" db="EMBL/GenBank/DDBJ databases">
        <title>Intensive care unit water sources are persistently colonized with multi-drug resistant bacteria and are the site of extensive horizontal gene transfer of antibiotic resistance genes.</title>
        <authorList>
            <person name="Diorio-Toth L."/>
        </authorList>
    </citation>
    <scope>NUCLEOTIDE SEQUENCE</scope>
    <source>
        <strain evidence="4">GD03659</strain>
    </source>
</reference>
<feature type="region of interest" description="Disordered" evidence="1">
    <location>
        <begin position="179"/>
        <end position="216"/>
    </location>
</feature>
<dbReference type="Proteomes" id="UP000037029">
    <property type="component" value="Chromosome"/>
</dbReference>
<feature type="chain" id="PRO_5030009626" evidence="2">
    <location>
        <begin position="25"/>
        <end position="216"/>
    </location>
</feature>
<organism evidence="3 5">
    <name type="scientific">Sphingobium yanoikuyae</name>
    <name type="common">Sphingomonas yanoikuyae</name>
    <dbReference type="NCBI Taxonomy" id="13690"/>
    <lineage>
        <taxon>Bacteria</taxon>
        <taxon>Pseudomonadati</taxon>
        <taxon>Pseudomonadota</taxon>
        <taxon>Alphaproteobacteria</taxon>
        <taxon>Sphingomonadales</taxon>
        <taxon>Sphingomonadaceae</taxon>
        <taxon>Sphingobium</taxon>
    </lineage>
</organism>
<feature type="signal peptide" evidence="2">
    <location>
        <begin position="1"/>
        <end position="24"/>
    </location>
</feature>
<evidence type="ECO:0000313" key="5">
    <source>
        <dbReference type="Proteomes" id="UP000037029"/>
    </source>
</evidence>
<dbReference type="InterPro" id="IPR014118">
    <property type="entry name" value="T4SS_TraV"/>
</dbReference>
<feature type="compositionally biased region" description="Basic and acidic residues" evidence="1">
    <location>
        <begin position="205"/>
        <end position="216"/>
    </location>
</feature>
<dbReference type="Pfam" id="PF09676">
    <property type="entry name" value="TraV"/>
    <property type="match status" value="1"/>
</dbReference>
<feature type="region of interest" description="Disordered" evidence="1">
    <location>
        <begin position="78"/>
        <end position="131"/>
    </location>
</feature>
<dbReference type="AlphaFoldDB" id="A0A0J9FII4"/>
<proteinExistence type="predicted"/>
<dbReference type="RefSeq" id="WP_048939496.1">
    <property type="nucleotide sequence ID" value="NZ_CP020925.1"/>
</dbReference>
<sequence>MTMLRPALLALPLPLIGLSLSGCAAVGSVMSPYSEKFSCKNSDHGQCIHPDQAYADALAGRPSKSDPAVTNDRKLLDHEKPQSEGGHALPAAQHAPTALASNRRGTKISAAGRPAQPNFGAVVESPSSPMLRPSRTVRTLILPYADKQRPGRLYMPRYIYSIVDRPAWVVGDYLVEPGGRVPAPPVLRTTRENDPAGAAEPATGARRDALEPESRP</sequence>
<name>A0A0J9FII4_SPHYA</name>
<gene>
    <name evidence="3" type="ORF">BV87_12745</name>
    <name evidence="4" type="ORF">N5J77_00170</name>
</gene>
<protein>
    <submittedName>
        <fullName evidence="3">Conjugal transfer protein TraV</fullName>
    </submittedName>
    <submittedName>
        <fullName evidence="4">TraV family lipoprotein</fullName>
    </submittedName>
</protein>
<dbReference type="Proteomes" id="UP001162318">
    <property type="component" value="Unassembled WGS sequence"/>
</dbReference>